<dbReference type="InterPro" id="IPR032781">
    <property type="entry name" value="ABC_tran_Xtn"/>
</dbReference>
<dbReference type="Pfam" id="PF00005">
    <property type="entry name" value="ABC_tran"/>
    <property type="match status" value="2"/>
</dbReference>
<keyword evidence="3" id="KW-0547">Nucleotide-binding</keyword>
<dbReference type="PANTHER" id="PTHR19211:SF14">
    <property type="entry name" value="ATP-BINDING CASSETTE SUB-FAMILY F MEMBER 1"/>
    <property type="match status" value="1"/>
</dbReference>
<reference evidence="9 10" key="1">
    <citation type="submission" date="2018-04" db="EMBL/GenBank/DDBJ databases">
        <title>Bordetella sp. HZ20 isolated from seawater.</title>
        <authorList>
            <person name="Sun C."/>
        </authorList>
    </citation>
    <scope>NUCLEOTIDE SEQUENCE [LARGE SCALE GENOMIC DNA]</scope>
    <source>
        <strain evidence="9 10">HZ20</strain>
    </source>
</reference>
<dbReference type="PROSITE" id="PS00211">
    <property type="entry name" value="ABC_TRANSPORTER_1"/>
    <property type="match status" value="2"/>
</dbReference>
<dbReference type="InterPro" id="IPR027417">
    <property type="entry name" value="P-loop_NTPase"/>
</dbReference>
<dbReference type="OrthoDB" id="9762051at2"/>
<keyword evidence="1" id="KW-0472">Membrane</keyword>
<organism evidence="9 10">
    <name type="scientific">Orrella marina</name>
    <dbReference type="NCBI Taxonomy" id="2163011"/>
    <lineage>
        <taxon>Bacteria</taxon>
        <taxon>Pseudomonadati</taxon>
        <taxon>Pseudomonadota</taxon>
        <taxon>Betaproteobacteria</taxon>
        <taxon>Burkholderiales</taxon>
        <taxon>Alcaligenaceae</taxon>
        <taxon>Orrella</taxon>
    </lineage>
</organism>
<dbReference type="FunFam" id="3.40.50.300:FF:000011">
    <property type="entry name" value="Putative ABC transporter ATP-binding component"/>
    <property type="match status" value="1"/>
</dbReference>
<dbReference type="FunFam" id="3.40.50.300:FF:002053">
    <property type="entry name" value="ABC transporter ATP-binding protein"/>
    <property type="match status" value="1"/>
</dbReference>
<dbReference type="SMART" id="SM00382">
    <property type="entry name" value="AAA"/>
    <property type="match status" value="2"/>
</dbReference>
<evidence type="ECO:0000313" key="10">
    <source>
        <dbReference type="Proteomes" id="UP000244571"/>
    </source>
</evidence>
<evidence type="ECO:0000256" key="1">
    <source>
        <dbReference type="ARBA" id="ARBA00022475"/>
    </source>
</evidence>
<dbReference type="Proteomes" id="UP000244571">
    <property type="component" value="Chromosome"/>
</dbReference>
<feature type="compositionally biased region" description="Polar residues" evidence="7">
    <location>
        <begin position="520"/>
        <end position="545"/>
    </location>
</feature>
<dbReference type="CDD" id="cd03221">
    <property type="entry name" value="ABCF_EF-3"/>
    <property type="match status" value="2"/>
</dbReference>
<dbReference type="Gene3D" id="3.40.50.300">
    <property type="entry name" value="P-loop containing nucleotide triphosphate hydrolases"/>
    <property type="match status" value="2"/>
</dbReference>
<evidence type="ECO:0000256" key="7">
    <source>
        <dbReference type="SAM" id="MobiDB-lite"/>
    </source>
</evidence>
<name>A0A2R4XHR1_9BURK</name>
<dbReference type="AlphaFoldDB" id="A0A2R4XHR1"/>
<dbReference type="EMBL" id="CP028901">
    <property type="protein sequence ID" value="AWB33340.1"/>
    <property type="molecule type" value="Genomic_DNA"/>
</dbReference>
<dbReference type="GO" id="GO:0005524">
    <property type="term" value="F:ATP binding"/>
    <property type="evidence" value="ECO:0007669"/>
    <property type="project" value="UniProtKB-KW"/>
</dbReference>
<evidence type="ECO:0000256" key="2">
    <source>
        <dbReference type="ARBA" id="ARBA00022737"/>
    </source>
</evidence>
<gene>
    <name evidence="9" type="ORF">DBV39_06060</name>
</gene>
<evidence type="ECO:0000256" key="3">
    <source>
        <dbReference type="ARBA" id="ARBA00022741"/>
    </source>
</evidence>
<accession>A0A2R4XHR1</accession>
<keyword evidence="2" id="KW-0677">Repeat</keyword>
<dbReference type="KEGG" id="boz:DBV39_06060"/>
<evidence type="ECO:0000259" key="8">
    <source>
        <dbReference type="PROSITE" id="PS50893"/>
    </source>
</evidence>
<dbReference type="SUPFAM" id="SSF52540">
    <property type="entry name" value="P-loop containing nucleoside triphosphate hydrolases"/>
    <property type="match status" value="2"/>
</dbReference>
<dbReference type="Pfam" id="PF12848">
    <property type="entry name" value="ABC_tran_Xtn"/>
    <property type="match status" value="1"/>
</dbReference>
<dbReference type="Gene3D" id="1.10.287.380">
    <property type="entry name" value="Valyl-tRNA synthetase, C-terminal domain"/>
    <property type="match status" value="1"/>
</dbReference>
<sequence length="648" mass="72650">MIKANALTLRRGTKILIQDAEFVVHPGERVGLIGRNGSGKSSLFAAFRGQLDLDQGNVDIPVTWNMAWVEQTIEDLERPAREYVIDGDRTLRQLQAAREQAKDGQAIAELETRLIDAGAWQANSRAESLLSGLGFKPDQWLNPVGSFSGGWQMRISLARALMAPSDLLLLDEPTNHLDLDAMLWLERWLTAYAGTVIIISHDVEFIDAVCNVILHIEHKRIERYRGDYQSFLTQRAEKLRQTSLAIERQARESARLQQFIDRFKAKASKAKQAQSRVKALARMQTLAPLQTETDIGIHIPEPEHAPNLLLRLKDIDAGYLVDGSPHTILRSIGLRIEAGSRIGILGVNGAGKSTLVKIIAAELDPFAGERIEGKGLVIGYFAQQQMDILDSHASALLHLKRIAPQTREQELRNYLARFGFTGEKVMDVVGPFSGGEKARLALALIVWHRPNLLVLDEPTNHLDVQTREALTTALAEYEGSLLLVSHDRHLLRTSVDQFWIVGDGQVTQFDGDLEDYRQHTLSRSGASTETSTDASAQAEDGSQAQGDRKQQKREQAQLRQQLSSLRKPLQSRLTKIETQMQALASRLEKIDQQMQDPTFYESADSNLRQQTLKDHGQLTRDHEVLEEQWLEVSQEIEELEAKYSQAAD</sequence>
<dbReference type="InterPro" id="IPR003593">
    <property type="entry name" value="AAA+_ATPase"/>
</dbReference>
<keyword evidence="1" id="KW-1003">Cell membrane</keyword>
<dbReference type="PROSITE" id="PS50893">
    <property type="entry name" value="ABC_TRANSPORTER_2"/>
    <property type="match status" value="2"/>
</dbReference>
<protein>
    <recommendedName>
        <fullName evidence="6">Probable ATP-binding protein YheS</fullName>
    </recommendedName>
</protein>
<evidence type="ECO:0000256" key="5">
    <source>
        <dbReference type="ARBA" id="ARBA00061571"/>
    </source>
</evidence>
<proteinExistence type="inferred from homology"/>
<dbReference type="InterPro" id="IPR037118">
    <property type="entry name" value="Val-tRNA_synth_C_sf"/>
</dbReference>
<keyword evidence="10" id="KW-1185">Reference proteome</keyword>
<feature type="domain" description="ABC transporter" evidence="8">
    <location>
        <begin position="310"/>
        <end position="528"/>
    </location>
</feature>
<feature type="region of interest" description="Disordered" evidence="7">
    <location>
        <begin position="520"/>
        <end position="557"/>
    </location>
</feature>
<keyword evidence="4" id="KW-0067">ATP-binding</keyword>
<dbReference type="RefSeq" id="WP_108620769.1">
    <property type="nucleotide sequence ID" value="NZ_CP028901.1"/>
</dbReference>
<evidence type="ECO:0000256" key="4">
    <source>
        <dbReference type="ARBA" id="ARBA00022840"/>
    </source>
</evidence>
<comment type="similarity">
    <text evidence="5">Belongs to the ABC transporter superfamily. ABCF family. YheS subfamily.</text>
</comment>
<dbReference type="PANTHER" id="PTHR19211">
    <property type="entry name" value="ATP-BINDING TRANSPORT PROTEIN-RELATED"/>
    <property type="match status" value="1"/>
</dbReference>
<dbReference type="GO" id="GO:0016887">
    <property type="term" value="F:ATP hydrolysis activity"/>
    <property type="evidence" value="ECO:0007669"/>
    <property type="project" value="InterPro"/>
</dbReference>
<evidence type="ECO:0000256" key="6">
    <source>
        <dbReference type="ARBA" id="ARBA00069073"/>
    </source>
</evidence>
<dbReference type="InterPro" id="IPR017871">
    <property type="entry name" value="ABC_transporter-like_CS"/>
</dbReference>
<dbReference type="InterPro" id="IPR003439">
    <property type="entry name" value="ABC_transporter-like_ATP-bd"/>
</dbReference>
<dbReference type="InterPro" id="IPR050611">
    <property type="entry name" value="ABCF"/>
</dbReference>
<feature type="domain" description="ABC transporter" evidence="8">
    <location>
        <begin position="2"/>
        <end position="243"/>
    </location>
</feature>
<feature type="compositionally biased region" description="Basic and acidic residues" evidence="7">
    <location>
        <begin position="546"/>
        <end position="556"/>
    </location>
</feature>
<evidence type="ECO:0000313" key="9">
    <source>
        <dbReference type="EMBL" id="AWB33340.1"/>
    </source>
</evidence>